<proteinExistence type="predicted"/>
<dbReference type="RefSeq" id="WP_248433570.1">
    <property type="nucleotide sequence ID" value="NZ_CP096205.1"/>
</dbReference>
<dbReference type="Proteomes" id="UP000830583">
    <property type="component" value="Chromosome"/>
</dbReference>
<reference evidence="1" key="1">
    <citation type="submission" date="2022-04" db="EMBL/GenBank/DDBJ databases">
        <title>Consumption of N2O by Flavobacterium azooxidireducens sp. nov. isolated from Decomposing Leaf Litter of Phragmites australis (Cav.).</title>
        <authorList>
            <person name="Behrendt U."/>
            <person name="Spanner T."/>
            <person name="Augustin J."/>
            <person name="Horn M.A."/>
            <person name="Kolb S."/>
            <person name="Ulrich A."/>
        </authorList>
    </citation>
    <scope>NUCLEOTIDE SEQUENCE</scope>
    <source>
        <strain evidence="1">IGB 4-14</strain>
    </source>
</reference>
<evidence type="ECO:0008006" key="3">
    <source>
        <dbReference type="Google" id="ProtNLM"/>
    </source>
</evidence>
<protein>
    <recommendedName>
        <fullName evidence="3">DUF4440 domain-containing protein</fullName>
    </recommendedName>
</protein>
<keyword evidence="2" id="KW-1185">Reference proteome</keyword>
<organism evidence="1 2">
    <name type="scientific">Flavobacterium azooxidireducens</name>
    <dbReference type="NCBI Taxonomy" id="1871076"/>
    <lineage>
        <taxon>Bacteria</taxon>
        <taxon>Pseudomonadati</taxon>
        <taxon>Bacteroidota</taxon>
        <taxon>Flavobacteriia</taxon>
        <taxon>Flavobacteriales</taxon>
        <taxon>Flavobacteriaceae</taxon>
        <taxon>Flavobacterium</taxon>
    </lineage>
</organism>
<dbReference type="EMBL" id="CP096205">
    <property type="protein sequence ID" value="UPQ78637.1"/>
    <property type="molecule type" value="Genomic_DNA"/>
</dbReference>
<gene>
    <name evidence="1" type="ORF">M0M57_13540</name>
</gene>
<name>A0ABY4KGQ9_9FLAO</name>
<accession>A0ABY4KGQ9</accession>
<evidence type="ECO:0000313" key="2">
    <source>
        <dbReference type="Proteomes" id="UP000830583"/>
    </source>
</evidence>
<evidence type="ECO:0000313" key="1">
    <source>
        <dbReference type="EMBL" id="UPQ78637.1"/>
    </source>
</evidence>
<sequence length="162" mass="19668">MKFLFENNHIFLKKWFFIVFVLIFQLSNSSVFAQKSEIEKEIWQLENRYWNYLERNDSTSYKKLWIHSQVNYQSDEMNLSEVKKCSYWMNEINEDSGLEFSCTLHKKAIEITENAITIHYDVDKFWTDKQHNIHKSETFSFSHTWIKFENSWLLSDGIAIKN</sequence>
<dbReference type="InterPro" id="IPR032710">
    <property type="entry name" value="NTF2-like_dom_sf"/>
</dbReference>
<dbReference type="SUPFAM" id="SSF54427">
    <property type="entry name" value="NTF2-like"/>
    <property type="match status" value="1"/>
</dbReference>